<keyword evidence="9" id="KW-1278">Translocase</keyword>
<dbReference type="GO" id="GO:0031966">
    <property type="term" value="C:mitochondrial membrane"/>
    <property type="evidence" value="ECO:0007669"/>
    <property type="project" value="UniProtKB-SubCell"/>
</dbReference>
<evidence type="ECO:0000256" key="4">
    <source>
        <dbReference type="ARBA" id="ARBA00022448"/>
    </source>
</evidence>
<dbReference type="CTD" id="4537"/>
<keyword evidence="4 9" id="KW-0813">Transport</keyword>
<evidence type="ECO:0000313" key="10">
    <source>
        <dbReference type="EMBL" id="ALK26535.1"/>
    </source>
</evidence>
<dbReference type="GeneID" id="32888225"/>
<comment type="catalytic activity">
    <reaction evidence="8 9">
        <text>a ubiquinone + NADH + 5 H(+)(in) = a ubiquinol + NAD(+) + 4 H(+)(out)</text>
        <dbReference type="Rhea" id="RHEA:29091"/>
        <dbReference type="Rhea" id="RHEA-COMP:9565"/>
        <dbReference type="Rhea" id="RHEA-COMP:9566"/>
        <dbReference type="ChEBI" id="CHEBI:15378"/>
        <dbReference type="ChEBI" id="CHEBI:16389"/>
        <dbReference type="ChEBI" id="CHEBI:17976"/>
        <dbReference type="ChEBI" id="CHEBI:57540"/>
        <dbReference type="ChEBI" id="CHEBI:57945"/>
        <dbReference type="EC" id="7.1.1.2"/>
    </reaction>
</comment>
<dbReference type="Gene3D" id="1.20.58.1610">
    <property type="entry name" value="NADH:ubiquinone/plastoquinone oxidoreductase, chain 3"/>
    <property type="match status" value="1"/>
</dbReference>
<comment type="function">
    <text evidence="9">Core subunit of the mitochondrial membrane respiratory chain NADH dehydrogenase (Complex I) which catalyzes electron transfer from NADH through the respiratory chain, using ubiquinone as an electron acceptor. Essential for the catalytic activity of complex I.</text>
</comment>
<keyword evidence="5 9" id="KW-0812">Transmembrane</keyword>
<dbReference type="EMBL" id="KR676560">
    <property type="protein sequence ID" value="ALK26535.1"/>
    <property type="molecule type" value="Genomic_DNA"/>
</dbReference>
<gene>
    <name evidence="10" type="primary">ND3</name>
</gene>
<dbReference type="GO" id="GO:0008137">
    <property type="term" value="F:NADH dehydrogenase (ubiquinone) activity"/>
    <property type="evidence" value="ECO:0007669"/>
    <property type="project" value="UniProtKB-UniRule"/>
</dbReference>
<keyword evidence="9 10" id="KW-0496">Mitochondrion</keyword>
<evidence type="ECO:0000256" key="2">
    <source>
        <dbReference type="ARBA" id="ARBA00008472"/>
    </source>
</evidence>
<reference evidence="10" key="1">
    <citation type="submission" date="2015-05" db="EMBL/GenBank/DDBJ databases">
        <title>Sequence Analysis of the Complete Mitochondrial Genome of Khawia sinensis in Cyprinus carpio.</title>
        <authorList>
            <person name="Fang R."/>
            <person name="Chen L."/>
        </authorList>
    </citation>
    <scope>NUCLEOTIDE SEQUENCE</scope>
</reference>
<name>A0A1W5J6L5_9CEST</name>
<keyword evidence="9" id="KW-0679">Respiratory chain</keyword>
<protein>
    <recommendedName>
        <fullName evidence="3 9">NADH-ubiquinone oxidoreductase chain 3</fullName>
        <ecNumber evidence="9">7.1.1.2</ecNumber>
    </recommendedName>
</protein>
<comment type="subcellular location">
    <subcellularLocation>
        <location evidence="1">Membrane</location>
    </subcellularLocation>
    <subcellularLocation>
        <location evidence="9">Mitochondrion membrane</location>
        <topology evidence="9">Multi-pass membrane protein</topology>
    </subcellularLocation>
</comment>
<keyword evidence="9" id="KW-0830">Ubiquinone</keyword>
<sequence length="115" mass="13085">MIILLSTSALFFVLACIILISCSFFMSRKLSSSGTWASPYECGFIPSSFSFDSFSFTYFSLLIFFVVFDLEISLLLNMPEQSAVWGGFIFYFIFLLILACGFFIEAMCGYVRWGH</sequence>
<evidence type="ECO:0000256" key="1">
    <source>
        <dbReference type="ARBA" id="ARBA00004370"/>
    </source>
</evidence>
<proteinExistence type="inferred from homology"/>
<feature type="transmembrane region" description="Helical" evidence="9">
    <location>
        <begin position="53"/>
        <end position="76"/>
    </location>
</feature>
<evidence type="ECO:0000256" key="7">
    <source>
        <dbReference type="ARBA" id="ARBA00023136"/>
    </source>
</evidence>
<feature type="transmembrane region" description="Helical" evidence="9">
    <location>
        <begin position="88"/>
        <end position="113"/>
    </location>
</feature>
<dbReference type="EC" id="7.1.1.2" evidence="9"/>
<keyword evidence="9" id="KW-0520">NAD</keyword>
<organism evidence="10">
    <name type="scientific">Khawia sinensis</name>
    <dbReference type="NCBI Taxonomy" id="125900"/>
    <lineage>
        <taxon>Eukaryota</taxon>
        <taxon>Metazoa</taxon>
        <taxon>Spiralia</taxon>
        <taxon>Lophotrochozoa</taxon>
        <taxon>Platyhelminthes</taxon>
        <taxon>Cestoda</taxon>
        <taxon>Eucestoda</taxon>
        <taxon>Caryophyllidea</taxon>
        <taxon>Lytocestidae</taxon>
        <taxon>Khawia</taxon>
    </lineage>
</organism>
<evidence type="ECO:0000256" key="6">
    <source>
        <dbReference type="ARBA" id="ARBA00022989"/>
    </source>
</evidence>
<dbReference type="InterPro" id="IPR038430">
    <property type="entry name" value="NDAH_ubi_oxred_su3_sf"/>
</dbReference>
<dbReference type="InterPro" id="IPR000440">
    <property type="entry name" value="NADH_UbQ/plastoQ_OxRdtase_su3"/>
</dbReference>
<keyword evidence="6 9" id="KW-1133">Transmembrane helix</keyword>
<accession>A0A1W5J6L5</accession>
<comment type="similarity">
    <text evidence="2 9">Belongs to the complex I subunit 3 family.</text>
</comment>
<keyword evidence="9" id="KW-0249">Electron transport</keyword>
<keyword evidence="7 9" id="KW-0472">Membrane</keyword>
<evidence type="ECO:0000256" key="8">
    <source>
        <dbReference type="ARBA" id="ARBA00049551"/>
    </source>
</evidence>
<evidence type="ECO:0000256" key="9">
    <source>
        <dbReference type="RuleBase" id="RU003640"/>
    </source>
</evidence>
<evidence type="ECO:0000256" key="3">
    <source>
        <dbReference type="ARBA" id="ARBA00021007"/>
    </source>
</evidence>
<geneLocation type="mitochondrion" evidence="10"/>
<dbReference type="Pfam" id="PF00507">
    <property type="entry name" value="Oxidored_q4"/>
    <property type="match status" value="1"/>
</dbReference>
<evidence type="ECO:0000256" key="5">
    <source>
        <dbReference type="ARBA" id="ARBA00022692"/>
    </source>
</evidence>
<dbReference type="RefSeq" id="YP_009370871.1">
    <property type="nucleotide sequence ID" value="NC_034800.1"/>
</dbReference>
<dbReference type="AlphaFoldDB" id="A0A1W5J6L5"/>